<dbReference type="CDD" id="cd04301">
    <property type="entry name" value="NAT_SF"/>
    <property type="match status" value="1"/>
</dbReference>
<gene>
    <name evidence="4" type="ORF">H8702_10415</name>
</gene>
<dbReference type="Gene3D" id="3.40.630.30">
    <property type="match status" value="1"/>
</dbReference>
<dbReference type="Proteomes" id="UP000632659">
    <property type="component" value="Unassembled WGS sequence"/>
</dbReference>
<dbReference type="InterPro" id="IPR050832">
    <property type="entry name" value="Bact_Acetyltransf"/>
</dbReference>
<evidence type="ECO:0000313" key="5">
    <source>
        <dbReference type="Proteomes" id="UP000632659"/>
    </source>
</evidence>
<protein>
    <submittedName>
        <fullName evidence="4">N-acetyltransferase</fullName>
    </submittedName>
</protein>
<keyword evidence="2" id="KW-0012">Acyltransferase</keyword>
<dbReference type="InterPro" id="IPR016181">
    <property type="entry name" value="Acyl_CoA_acyltransferase"/>
</dbReference>
<proteinExistence type="predicted"/>
<feature type="domain" description="N-acetyltransferase" evidence="3">
    <location>
        <begin position="8"/>
        <end position="158"/>
    </location>
</feature>
<sequence length="176" mass="19423">MAFSPLLFKVRQEREEDHPAVYQVIKRAFEEAEHADGNEQELVEALRSSNAFLPQLSLVAECAGEIIGYILFTKVKINTAVELALAPLAVLPMYQRKGVGKALMEKGHCIARKLGFHCCIVLGSEKYYPKAGYLPAGKFGISAPFEVPDQNFMVLKLCEDAVLPSGTVLYAEEFGL</sequence>
<dbReference type="PROSITE" id="PS51186">
    <property type="entry name" value="GNAT"/>
    <property type="match status" value="1"/>
</dbReference>
<evidence type="ECO:0000313" key="4">
    <source>
        <dbReference type="EMBL" id="MBC8611508.1"/>
    </source>
</evidence>
<organism evidence="4 5">
    <name type="scientific">Massiliimalia timonensis</name>
    <dbReference type="NCBI Taxonomy" id="1987501"/>
    <lineage>
        <taxon>Bacteria</taxon>
        <taxon>Bacillati</taxon>
        <taxon>Bacillota</taxon>
        <taxon>Clostridia</taxon>
        <taxon>Eubacteriales</taxon>
        <taxon>Oscillospiraceae</taxon>
        <taxon>Massiliimalia</taxon>
    </lineage>
</organism>
<dbReference type="PANTHER" id="PTHR43877">
    <property type="entry name" value="AMINOALKYLPHOSPHONATE N-ACETYLTRANSFERASE-RELATED-RELATED"/>
    <property type="match status" value="1"/>
</dbReference>
<dbReference type="InterPro" id="IPR000182">
    <property type="entry name" value="GNAT_dom"/>
</dbReference>
<reference evidence="4" key="1">
    <citation type="submission" date="2020-08" db="EMBL/GenBank/DDBJ databases">
        <title>Genome public.</title>
        <authorList>
            <person name="Liu C."/>
            <person name="Sun Q."/>
        </authorList>
    </citation>
    <scope>NUCLEOTIDE SEQUENCE</scope>
    <source>
        <strain evidence="4">NSJ-15</strain>
    </source>
</reference>
<keyword evidence="5" id="KW-1185">Reference proteome</keyword>
<dbReference type="Pfam" id="PF13508">
    <property type="entry name" value="Acetyltransf_7"/>
    <property type="match status" value="1"/>
</dbReference>
<evidence type="ECO:0000256" key="1">
    <source>
        <dbReference type="ARBA" id="ARBA00022679"/>
    </source>
</evidence>
<name>A0A8J6P575_9FIRM</name>
<dbReference type="EMBL" id="JACRTL010000006">
    <property type="protein sequence ID" value="MBC8611508.1"/>
    <property type="molecule type" value="Genomic_DNA"/>
</dbReference>
<dbReference type="OrthoDB" id="9813917at2"/>
<dbReference type="AlphaFoldDB" id="A0A8J6P575"/>
<evidence type="ECO:0000259" key="3">
    <source>
        <dbReference type="PROSITE" id="PS51186"/>
    </source>
</evidence>
<evidence type="ECO:0000256" key="2">
    <source>
        <dbReference type="ARBA" id="ARBA00023315"/>
    </source>
</evidence>
<accession>A0A8J6P575</accession>
<dbReference type="SUPFAM" id="SSF55729">
    <property type="entry name" value="Acyl-CoA N-acyltransferases (Nat)"/>
    <property type="match status" value="1"/>
</dbReference>
<keyword evidence="1" id="KW-0808">Transferase</keyword>
<dbReference type="GO" id="GO:0016747">
    <property type="term" value="F:acyltransferase activity, transferring groups other than amino-acyl groups"/>
    <property type="evidence" value="ECO:0007669"/>
    <property type="project" value="InterPro"/>
</dbReference>
<comment type="caution">
    <text evidence="4">The sequence shown here is derived from an EMBL/GenBank/DDBJ whole genome shotgun (WGS) entry which is preliminary data.</text>
</comment>